<name>A0A077ZLX9_TRITR</name>
<accession>A0A077ZLX9</accession>
<dbReference type="CDD" id="cd00303">
    <property type="entry name" value="retropepsin_like"/>
    <property type="match status" value="1"/>
</dbReference>
<organism evidence="1 2">
    <name type="scientific">Trichuris trichiura</name>
    <name type="common">Whipworm</name>
    <name type="synonym">Trichocephalus trichiurus</name>
    <dbReference type="NCBI Taxonomy" id="36087"/>
    <lineage>
        <taxon>Eukaryota</taxon>
        <taxon>Metazoa</taxon>
        <taxon>Ecdysozoa</taxon>
        <taxon>Nematoda</taxon>
        <taxon>Enoplea</taxon>
        <taxon>Dorylaimia</taxon>
        <taxon>Trichinellida</taxon>
        <taxon>Trichuridae</taxon>
        <taxon>Trichuris</taxon>
    </lineage>
</organism>
<dbReference type="Pfam" id="PF13650">
    <property type="entry name" value="Asp_protease_2"/>
    <property type="match status" value="1"/>
</dbReference>
<dbReference type="EMBL" id="HG809028">
    <property type="protein sequence ID" value="CDW61346.1"/>
    <property type="molecule type" value="Genomic_DNA"/>
</dbReference>
<dbReference type="Gene3D" id="2.40.70.10">
    <property type="entry name" value="Acid Proteases"/>
    <property type="match status" value="1"/>
</dbReference>
<dbReference type="GO" id="GO:0006508">
    <property type="term" value="P:proteolysis"/>
    <property type="evidence" value="ECO:0007669"/>
    <property type="project" value="UniProtKB-KW"/>
</dbReference>
<dbReference type="AlphaFoldDB" id="A0A077ZLX9"/>
<keyword evidence="1" id="KW-0645">Protease</keyword>
<dbReference type="GO" id="GO:0008233">
    <property type="term" value="F:peptidase activity"/>
    <property type="evidence" value="ECO:0007669"/>
    <property type="project" value="UniProtKB-KW"/>
</dbReference>
<dbReference type="SUPFAM" id="SSF50630">
    <property type="entry name" value="Acid proteases"/>
    <property type="match status" value="1"/>
</dbReference>
<evidence type="ECO:0000313" key="2">
    <source>
        <dbReference type="Proteomes" id="UP000030665"/>
    </source>
</evidence>
<keyword evidence="1" id="KW-0378">Hydrolase</keyword>
<reference evidence="1" key="1">
    <citation type="submission" date="2014-01" db="EMBL/GenBank/DDBJ databases">
        <authorList>
            <person name="Aslett M."/>
        </authorList>
    </citation>
    <scope>NUCLEOTIDE SEQUENCE</scope>
</reference>
<gene>
    <name evidence="1" type="ORF">TTRE_0000980301</name>
</gene>
<reference evidence="1" key="2">
    <citation type="submission" date="2014-03" db="EMBL/GenBank/DDBJ databases">
        <title>The whipworm genome and dual-species transcriptomics of an intimate host-pathogen interaction.</title>
        <authorList>
            <person name="Foth B.J."/>
            <person name="Tsai I.J."/>
            <person name="Reid A.J."/>
            <person name="Bancroft A.J."/>
            <person name="Nichol S."/>
            <person name="Tracey A."/>
            <person name="Holroyd N."/>
            <person name="Cotton J.A."/>
            <person name="Stanley E.J."/>
            <person name="Zarowiecki M."/>
            <person name="Liu J.Z."/>
            <person name="Huckvale T."/>
            <person name="Cooper P.J."/>
            <person name="Grencis R.K."/>
            <person name="Berriman M."/>
        </authorList>
    </citation>
    <scope>NUCLEOTIDE SEQUENCE [LARGE SCALE GENOMIC DNA]</scope>
</reference>
<dbReference type="Proteomes" id="UP000030665">
    <property type="component" value="Unassembled WGS sequence"/>
</dbReference>
<evidence type="ECO:0000313" key="1">
    <source>
        <dbReference type="EMBL" id="CDW61346.1"/>
    </source>
</evidence>
<keyword evidence="2" id="KW-1185">Reference proteome</keyword>
<dbReference type="InterPro" id="IPR021109">
    <property type="entry name" value="Peptidase_aspartic_dom_sf"/>
</dbReference>
<protein>
    <submittedName>
        <fullName evidence="1">Asp protease 2 domain containing protein</fullName>
    </submittedName>
</protein>
<sequence>MSLTDGGLSRESRRLPYVEVEVSNGMRLNALVDTGTVATFVHESLLEQCGIPVQPWKQAAFKGVDGAQVCPKGKAQLELTCLGRQLRVNAVVLAAPPCPLALGMHALTLLGVTLELSAQGLLVQLMNDRQPTDKEILPTRAESWTAEEPITSVMAGVTYGEQIPYFTAYKNTALPK</sequence>
<proteinExistence type="predicted"/>